<dbReference type="SUPFAM" id="SSF53335">
    <property type="entry name" value="S-adenosyl-L-methionine-dependent methyltransferases"/>
    <property type="match status" value="3"/>
</dbReference>
<dbReference type="PANTHER" id="PTHR14614">
    <property type="entry name" value="HEPATOCELLULAR CARCINOMA-ASSOCIATED ANTIGEN"/>
    <property type="match status" value="1"/>
</dbReference>
<proteinExistence type="predicted"/>
<evidence type="ECO:0000256" key="3">
    <source>
        <dbReference type="SAM" id="MobiDB-lite"/>
    </source>
</evidence>
<feature type="compositionally biased region" description="Acidic residues" evidence="3">
    <location>
        <begin position="642"/>
        <end position="661"/>
    </location>
</feature>
<dbReference type="GO" id="GO:0032259">
    <property type="term" value="P:methylation"/>
    <property type="evidence" value="ECO:0007669"/>
    <property type="project" value="UniProtKB-KW"/>
</dbReference>
<dbReference type="InterPro" id="IPR019410">
    <property type="entry name" value="Methyltransf_16"/>
</dbReference>
<dbReference type="EMBL" id="RJVU01021107">
    <property type="protein sequence ID" value="ROL50314.1"/>
    <property type="molecule type" value="Genomic_DNA"/>
</dbReference>
<feature type="compositionally biased region" description="Acidic residues" evidence="3">
    <location>
        <begin position="707"/>
        <end position="723"/>
    </location>
</feature>
<evidence type="ECO:0000313" key="5">
    <source>
        <dbReference type="Proteomes" id="UP000281406"/>
    </source>
</evidence>
<dbReference type="InterPro" id="IPR029063">
    <property type="entry name" value="SAM-dependent_MTases_sf"/>
</dbReference>
<accession>A0A3N0YVU0</accession>
<dbReference type="Gene3D" id="3.40.50.150">
    <property type="entry name" value="Vaccinia Virus protein VP39"/>
    <property type="match status" value="3"/>
</dbReference>
<evidence type="ECO:0000256" key="2">
    <source>
        <dbReference type="ARBA" id="ARBA00022691"/>
    </source>
</evidence>
<name>A0A3N0YVU0_ANAGA</name>
<keyword evidence="5" id="KW-1185">Reference proteome</keyword>
<feature type="region of interest" description="Disordered" evidence="3">
    <location>
        <begin position="552"/>
        <end position="731"/>
    </location>
</feature>
<dbReference type="Pfam" id="PF10294">
    <property type="entry name" value="Methyltransf_16"/>
    <property type="match status" value="3"/>
</dbReference>
<comment type="caution">
    <text evidence="4">The sequence shown here is derived from an EMBL/GenBank/DDBJ whole genome shotgun (WGS) entry which is preliminary data.</text>
</comment>
<keyword evidence="1 4" id="KW-0489">Methyltransferase</keyword>
<protein>
    <submittedName>
        <fullName evidence="4">Protein-lysine methyltransferase METTL21C</fullName>
    </submittedName>
</protein>
<feature type="compositionally biased region" description="Acidic residues" evidence="3">
    <location>
        <begin position="681"/>
        <end position="700"/>
    </location>
</feature>
<keyword evidence="4" id="KW-0808">Transferase</keyword>
<feature type="compositionally biased region" description="Basic and acidic residues" evidence="3">
    <location>
        <begin position="552"/>
        <end position="580"/>
    </location>
</feature>
<keyword evidence="2" id="KW-0949">S-adenosyl-L-methionine</keyword>
<feature type="region of interest" description="Disordered" evidence="3">
    <location>
        <begin position="232"/>
        <end position="255"/>
    </location>
</feature>
<dbReference type="AlphaFoldDB" id="A0A3N0YVU0"/>
<sequence>MEASLNTGEDDTDEVEVCVRKASWEPTVLSTIGKEIHYFAGHEIRIWESLDSFGSVIWPAALALCHYLESNRATVDLLDKAVLEIGAGTGLVSIVASLLGGWVTATDLPEVLGNLRCNLSRNTRGHCRYTPQVAELSWGYELDKTFPHSVYRYDYILAADVVYHHDFLAELLVTMRHFCQPGTTLIWANKTRFDSDLIFLENFKKTFNTTLLADNGEVKIYSATTRDESGLAMSKETKGVARKGEDQDEAVKKESKQEIIEGKIKLRVEQMQEYEKKNVQMKPGCADMEILEDGNVNNTKEEEEENTNFETEDSGDEENDVCSEIDSTLVKQNSEEGNTENENVRSWAPTIYYRPGKEVYNFLGQEITIQESIDSYGATIWPAALALCRFLETPKGRQQIDLLDKSVLELGAGTGILSVVITLLGAKLTATDLPEILSNLTCNLNRNTRGRRRHEPQVAKLFWGHKLDETFPKSTHQYDYVLATDVVYHHDFLAELLVTMRHFCQPGTTLVWANKVRYASDLGFIDNFLRYFDITRLEELDDVRIYVATSKTPEKEGDQVQEKSEKVEDNCDLESSKQDAGEPNSTSETRNNAEEVEQEQECDDTQSLENITKEKQVEEELQDSGRSVEEEEELQDYGRSVEEEEELQDYERSVEEEEELQDYGRSVEEEEELQDSGRSVEEEEELQDYEISVEEEEELQDYGRSVEEEEEAEPDNTEPDNTEPAEQRSWAPTVYYSQGKEIYYFLGHEIRIQESIDHYGSVVWPAAVALCRFLETATGRQQINLLDKSTLELGAGTGLLSIVATLLGAKLTATDLPEILGNLRCNLNRNTRWQRRHEPQVTELAWGYKLEEMFPLSTHQYDYVLAADVVYHHDCLAELLETMRHFCRPETTVIFANKVRYQSDLVFIENFQKAFNTTLLTELDEVRIYSGTMRI</sequence>
<organism evidence="4 5">
    <name type="scientific">Anabarilius grahami</name>
    <name type="common">Kanglang fish</name>
    <name type="synonym">Barilius grahami</name>
    <dbReference type="NCBI Taxonomy" id="495550"/>
    <lineage>
        <taxon>Eukaryota</taxon>
        <taxon>Metazoa</taxon>
        <taxon>Chordata</taxon>
        <taxon>Craniata</taxon>
        <taxon>Vertebrata</taxon>
        <taxon>Euteleostomi</taxon>
        <taxon>Actinopterygii</taxon>
        <taxon>Neopterygii</taxon>
        <taxon>Teleostei</taxon>
        <taxon>Ostariophysi</taxon>
        <taxon>Cypriniformes</taxon>
        <taxon>Xenocyprididae</taxon>
        <taxon>Xenocypridinae</taxon>
        <taxon>Xenocypridinae incertae sedis</taxon>
        <taxon>Anabarilius</taxon>
    </lineage>
</organism>
<gene>
    <name evidence="4" type="ORF">DPX16_4245</name>
</gene>
<dbReference type="GO" id="GO:0008168">
    <property type="term" value="F:methyltransferase activity"/>
    <property type="evidence" value="ECO:0007669"/>
    <property type="project" value="UniProtKB-KW"/>
</dbReference>
<dbReference type="Proteomes" id="UP000281406">
    <property type="component" value="Unassembled WGS sequence"/>
</dbReference>
<feature type="compositionally biased region" description="Acidic residues" evidence="3">
    <location>
        <begin position="594"/>
        <end position="606"/>
    </location>
</feature>
<dbReference type="OrthoDB" id="413520at2759"/>
<evidence type="ECO:0000256" key="1">
    <source>
        <dbReference type="ARBA" id="ARBA00022603"/>
    </source>
</evidence>
<feature type="compositionally biased region" description="Acidic residues" evidence="3">
    <location>
        <begin position="301"/>
        <end position="321"/>
    </location>
</feature>
<feature type="region of interest" description="Disordered" evidence="3">
    <location>
        <begin position="295"/>
        <end position="321"/>
    </location>
</feature>
<dbReference type="PANTHER" id="PTHR14614:SF13">
    <property type="entry name" value="PROTEIN-LYSINE METHYLTRANSFERASE METTL21C"/>
    <property type="match status" value="1"/>
</dbReference>
<reference evidence="4 5" key="1">
    <citation type="submission" date="2018-10" db="EMBL/GenBank/DDBJ databases">
        <title>Genome assembly for a Yunnan-Guizhou Plateau 3E fish, Anabarilius grahami (Regan), and its evolutionary and genetic applications.</title>
        <authorList>
            <person name="Jiang W."/>
        </authorList>
    </citation>
    <scope>NUCLEOTIDE SEQUENCE [LARGE SCALE GENOMIC DNA]</scope>
    <source>
        <strain evidence="4">AG-KIZ</strain>
        <tissue evidence="4">Muscle</tissue>
    </source>
</reference>
<evidence type="ECO:0000313" key="4">
    <source>
        <dbReference type="EMBL" id="ROL50314.1"/>
    </source>
</evidence>